<organism evidence="1">
    <name type="scientific">uncultured Gemmatimonadota bacterium</name>
    <dbReference type="NCBI Taxonomy" id="203437"/>
    <lineage>
        <taxon>Bacteria</taxon>
        <taxon>Pseudomonadati</taxon>
        <taxon>Gemmatimonadota</taxon>
        <taxon>environmental samples</taxon>
    </lineage>
</organism>
<sequence length="297" mass="30779">MTAIPSSSSLDAAPEAALALLAACAPVDASAADGVADVIARGVDWDAALALAEKNRLTPLLHRLLAGRAEVPGTVRATLRSAYASNAGEALRLSGELRRLVAALEQAGVPALAYKGPALAVRAYGEVALRTYSDLDLLVAPGGVPRASRALAERGYAAAYTFSPAQERLFLAVDGDVPFHHPHTGTLVELHTRVSSARFCIRLPTAELMARARPVSIGGGTVPTLADDDLFLALCAHGAKHRWARLEWLASASALAVRAGMDLPALLGRAAEAGARRTVLLALHLAGTTLGLPLPPP</sequence>
<accession>A0A6J4MZP8</accession>
<dbReference type="InterPro" id="IPR039498">
    <property type="entry name" value="NTP_transf_5"/>
</dbReference>
<gene>
    <name evidence="1" type="ORF">AVDCRST_MAG89-4592</name>
</gene>
<feature type="non-terminal residue" evidence="1">
    <location>
        <position position="297"/>
    </location>
</feature>
<evidence type="ECO:0008006" key="2">
    <source>
        <dbReference type="Google" id="ProtNLM"/>
    </source>
</evidence>
<dbReference type="AlphaFoldDB" id="A0A6J4MZP8"/>
<reference evidence="1" key="1">
    <citation type="submission" date="2020-02" db="EMBL/GenBank/DDBJ databases">
        <authorList>
            <person name="Meier V. D."/>
        </authorList>
    </citation>
    <scope>NUCLEOTIDE SEQUENCE</scope>
    <source>
        <strain evidence="1">AVDCRST_MAG89</strain>
    </source>
</reference>
<proteinExistence type="predicted"/>
<dbReference type="Pfam" id="PF14907">
    <property type="entry name" value="NTP_transf_5"/>
    <property type="match status" value="1"/>
</dbReference>
<evidence type="ECO:0000313" key="1">
    <source>
        <dbReference type="EMBL" id="CAA9370999.1"/>
    </source>
</evidence>
<protein>
    <recommendedName>
        <fullName evidence="2">Nucleotidyltransferase family protein</fullName>
    </recommendedName>
</protein>
<name>A0A6J4MZP8_9BACT</name>
<dbReference type="EMBL" id="CADCTV010000962">
    <property type="protein sequence ID" value="CAA9370999.1"/>
    <property type="molecule type" value="Genomic_DNA"/>
</dbReference>